<dbReference type="AlphaFoldDB" id="A0A4R0PIJ3"/>
<dbReference type="GO" id="GO:0005886">
    <property type="term" value="C:plasma membrane"/>
    <property type="evidence" value="ECO:0007669"/>
    <property type="project" value="UniProtKB-SubCell"/>
</dbReference>
<feature type="transmembrane region" description="Helical" evidence="8">
    <location>
        <begin position="130"/>
        <end position="148"/>
    </location>
</feature>
<feature type="compositionally biased region" description="Basic and acidic residues" evidence="7">
    <location>
        <begin position="732"/>
        <end position="745"/>
    </location>
</feature>
<dbReference type="GO" id="GO:0004713">
    <property type="term" value="F:protein tyrosine kinase activity"/>
    <property type="evidence" value="ECO:0007669"/>
    <property type="project" value="TreeGrafter"/>
</dbReference>
<evidence type="ECO:0000313" key="12">
    <source>
        <dbReference type="Proteomes" id="UP000291301"/>
    </source>
</evidence>
<dbReference type="EMBL" id="SJST01000001">
    <property type="protein sequence ID" value="TCD16573.1"/>
    <property type="molecule type" value="Genomic_DNA"/>
</dbReference>
<evidence type="ECO:0000256" key="1">
    <source>
        <dbReference type="ARBA" id="ARBA00004651"/>
    </source>
</evidence>
<feature type="region of interest" description="Disordered" evidence="7">
    <location>
        <begin position="566"/>
        <end position="585"/>
    </location>
</feature>
<dbReference type="RefSeq" id="WP_131565558.1">
    <property type="nucleotide sequence ID" value="NZ_JAINFK010000001.1"/>
</dbReference>
<evidence type="ECO:0000313" key="11">
    <source>
        <dbReference type="EMBL" id="TCD16573.1"/>
    </source>
</evidence>
<keyword evidence="5 8" id="KW-0472">Membrane</keyword>
<keyword evidence="4 8" id="KW-1133">Transmembrane helix</keyword>
<proteinExistence type="predicted"/>
<dbReference type="InterPro" id="IPR003856">
    <property type="entry name" value="LPS_length_determ_N"/>
</dbReference>
<keyword evidence="6" id="KW-0175">Coiled coil</keyword>
<keyword evidence="3 8" id="KW-0812">Transmembrane</keyword>
<evidence type="ECO:0000256" key="7">
    <source>
        <dbReference type="SAM" id="MobiDB-lite"/>
    </source>
</evidence>
<gene>
    <name evidence="11" type="ORF">E0D97_03910</name>
</gene>
<feature type="region of interest" description="Disordered" evidence="7">
    <location>
        <begin position="711"/>
        <end position="745"/>
    </location>
</feature>
<evidence type="ECO:0000259" key="9">
    <source>
        <dbReference type="Pfam" id="PF02706"/>
    </source>
</evidence>
<evidence type="ECO:0000256" key="4">
    <source>
        <dbReference type="ARBA" id="ARBA00022989"/>
    </source>
</evidence>
<dbReference type="InterPro" id="IPR050445">
    <property type="entry name" value="Bact_polysacc_biosynth/exp"/>
</dbReference>
<evidence type="ECO:0000256" key="6">
    <source>
        <dbReference type="SAM" id="Coils"/>
    </source>
</evidence>
<feature type="region of interest" description="Disordered" evidence="7">
    <location>
        <begin position="592"/>
        <end position="619"/>
    </location>
</feature>
<evidence type="ECO:0000259" key="10">
    <source>
        <dbReference type="Pfam" id="PF13807"/>
    </source>
</evidence>
<name>A0A4R0PIJ3_9HYPH</name>
<dbReference type="Pfam" id="PF02706">
    <property type="entry name" value="Wzz"/>
    <property type="match status" value="1"/>
</dbReference>
<feature type="region of interest" description="Disordered" evidence="7">
    <location>
        <begin position="1"/>
        <end position="108"/>
    </location>
</feature>
<dbReference type="InterPro" id="IPR032807">
    <property type="entry name" value="GNVR"/>
</dbReference>
<dbReference type="PANTHER" id="PTHR32309:SF13">
    <property type="entry name" value="FERRIC ENTEROBACTIN TRANSPORT PROTEIN FEPE"/>
    <property type="match status" value="1"/>
</dbReference>
<feature type="domain" description="Tyrosine-protein kinase G-rich" evidence="10">
    <location>
        <begin position="484"/>
        <end position="558"/>
    </location>
</feature>
<feature type="transmembrane region" description="Helical" evidence="8">
    <location>
        <begin position="539"/>
        <end position="561"/>
    </location>
</feature>
<dbReference type="Pfam" id="PF13807">
    <property type="entry name" value="GNVR"/>
    <property type="match status" value="1"/>
</dbReference>
<feature type="coiled-coil region" evidence="6">
    <location>
        <begin position="397"/>
        <end position="498"/>
    </location>
</feature>
<protein>
    <submittedName>
        <fullName evidence="11">Uncharacterized protein</fullName>
    </submittedName>
</protein>
<evidence type="ECO:0000256" key="5">
    <source>
        <dbReference type="ARBA" id="ARBA00023136"/>
    </source>
</evidence>
<accession>A0A4R0PIJ3</accession>
<organism evidence="11 12">
    <name type="scientific">Oricola cellulosilytica</name>
    <dbReference type="NCBI Taxonomy" id="1429082"/>
    <lineage>
        <taxon>Bacteria</taxon>
        <taxon>Pseudomonadati</taxon>
        <taxon>Pseudomonadota</taxon>
        <taxon>Alphaproteobacteria</taxon>
        <taxon>Hyphomicrobiales</taxon>
        <taxon>Ahrensiaceae</taxon>
        <taxon>Oricola</taxon>
    </lineage>
</organism>
<comment type="caution">
    <text evidence="11">The sequence shown here is derived from an EMBL/GenBank/DDBJ whole genome shotgun (WGS) entry which is preliminary data.</text>
</comment>
<evidence type="ECO:0000256" key="8">
    <source>
        <dbReference type="SAM" id="Phobius"/>
    </source>
</evidence>
<dbReference type="OrthoDB" id="230260at2"/>
<keyword evidence="12" id="KW-1185">Reference proteome</keyword>
<reference evidence="11 12" key="1">
    <citation type="journal article" date="2015" name="Antonie Van Leeuwenhoek">
        <title>Oricola cellulosilytica gen. nov., sp. nov., a cellulose-degrading bacterium of the family Phyllobacteriaceae isolated from surface seashore water, and emended descriptions of Mesorhizobium loti and Phyllobacterium myrsinacearum.</title>
        <authorList>
            <person name="Hameed A."/>
            <person name="Shahina M."/>
            <person name="Lai W.A."/>
            <person name="Lin S.Y."/>
            <person name="Young L.S."/>
            <person name="Liu Y.C."/>
            <person name="Hsu Y.H."/>
            <person name="Young C.C."/>
        </authorList>
    </citation>
    <scope>NUCLEOTIDE SEQUENCE [LARGE SCALE GENOMIC DNA]</scope>
    <source>
        <strain evidence="11 12">KCTC 52183</strain>
    </source>
</reference>
<feature type="domain" description="Polysaccharide chain length determinant N-terminal" evidence="9">
    <location>
        <begin position="121"/>
        <end position="206"/>
    </location>
</feature>
<evidence type="ECO:0000256" key="3">
    <source>
        <dbReference type="ARBA" id="ARBA00022692"/>
    </source>
</evidence>
<dbReference type="Proteomes" id="UP000291301">
    <property type="component" value="Unassembled WGS sequence"/>
</dbReference>
<dbReference type="PANTHER" id="PTHR32309">
    <property type="entry name" value="TYROSINE-PROTEIN KINASE"/>
    <property type="match status" value="1"/>
</dbReference>
<sequence length="770" mass="82930">MSRPYSDHRKRRKIPPLLSLAGAGSATRKSSSDGPSVTGLGATPARLADAADRHRKARAARETKKSNPILAELAAQGARGEEPRAAISDSPVADESARVAVRDRKPRDNGEFQPLIDPALLAGTIWDWRYRIIGIAVAGFALGALVALSTPHKYTAFSQILVDPREVKLVGRDVAPDFLSNEAALAIVDSKLELIRAPSVLRKVVDRTNLDQDPEFNGTTKAFGGVVQSFRDVLSLLSSSDGVEERDHEAIKNLRDSLWAKRTNRTFVIQVGVESRDPAKSARLANELTAAFIDQQEQLTSETARDASRALGARIGDLRADVEEAEQALETYRAQSGLIGPGGRLVTDDQLAAVTAQLAEARASTIAAKSRAEAAREVDAPSVIAGGLPQDITSSSLSALRTQHGTLKQQIASLENALGPRHPRLTDAKAALASLENEISAEVRRIVSGTQADLRRAVQNEQALAASLAELKAESVSNNDSQIRLRELERSLATARQIYEAFLLRARETGEIEALGSTNVKIIAPAEVPEDPSTPSRKIVAAGFGIVGFFTGITLAFLSALRQTFAGGPDGREGGRRRRRQSSTHRIVEALRQRGEERGSTIATAAGEAPGHGKTSEELKRPDTAQSAGAHEMYAFHYPHQPYPTQPWQSADYQRGWMHPAGFPTQVPGFYGPAAVMPYPPMPQPYAPSYPVAGQHHSFYPYPYAPPVQHGAPPSAVTPAAGSAQPVNAHADPARPDDGELGELRRSIREIRETVEALVRRRSNGGRRVA</sequence>
<feature type="compositionally biased region" description="Basic and acidic residues" evidence="7">
    <location>
        <begin position="95"/>
        <end position="108"/>
    </location>
</feature>
<comment type="subcellular location">
    <subcellularLocation>
        <location evidence="1">Cell membrane</location>
        <topology evidence="1">Multi-pass membrane protein</topology>
    </subcellularLocation>
</comment>
<keyword evidence="2" id="KW-1003">Cell membrane</keyword>
<evidence type="ECO:0000256" key="2">
    <source>
        <dbReference type="ARBA" id="ARBA00022475"/>
    </source>
</evidence>